<feature type="compositionally biased region" description="Low complexity" evidence="1">
    <location>
        <begin position="610"/>
        <end position="623"/>
    </location>
</feature>
<organism evidence="2 3">
    <name type="scientific">Pleodorina starrii</name>
    <dbReference type="NCBI Taxonomy" id="330485"/>
    <lineage>
        <taxon>Eukaryota</taxon>
        <taxon>Viridiplantae</taxon>
        <taxon>Chlorophyta</taxon>
        <taxon>core chlorophytes</taxon>
        <taxon>Chlorophyceae</taxon>
        <taxon>CS clade</taxon>
        <taxon>Chlamydomonadales</taxon>
        <taxon>Volvocaceae</taxon>
        <taxon>Pleodorina</taxon>
    </lineage>
</organism>
<evidence type="ECO:0000256" key="1">
    <source>
        <dbReference type="SAM" id="MobiDB-lite"/>
    </source>
</evidence>
<feature type="compositionally biased region" description="Basic and acidic residues" evidence="1">
    <location>
        <begin position="289"/>
        <end position="305"/>
    </location>
</feature>
<dbReference type="EMBL" id="BRXU01000009">
    <property type="protein sequence ID" value="GLC53883.1"/>
    <property type="molecule type" value="Genomic_DNA"/>
</dbReference>
<feature type="compositionally biased region" description="Low complexity" evidence="1">
    <location>
        <begin position="762"/>
        <end position="782"/>
    </location>
</feature>
<feature type="region of interest" description="Disordered" evidence="1">
    <location>
        <begin position="425"/>
        <end position="456"/>
    </location>
</feature>
<reference evidence="2 3" key="1">
    <citation type="journal article" date="2023" name="Commun. Biol.">
        <title>Reorganization of the ancestral sex-determining regions during the evolution of trioecy in Pleodorina starrii.</title>
        <authorList>
            <person name="Takahashi K."/>
            <person name="Suzuki S."/>
            <person name="Kawai-Toyooka H."/>
            <person name="Yamamoto K."/>
            <person name="Hamaji T."/>
            <person name="Ootsuki R."/>
            <person name="Yamaguchi H."/>
            <person name="Kawachi M."/>
            <person name="Higashiyama T."/>
            <person name="Nozaki H."/>
        </authorList>
    </citation>
    <scope>NUCLEOTIDE SEQUENCE [LARGE SCALE GENOMIC DNA]</scope>
    <source>
        <strain evidence="2 3">NIES-4479</strain>
    </source>
</reference>
<sequence length="1099" mass="111998">MKRRCEVPASQLPQSIGCWKKLRMFTTTNLPTSWKSTNATCAKRLSDRTYKSLGCSSVAGRLFLFAWGRRRASWSYGCPTANEQAPGPWRATRSPNAAIACRLQNRVLFGELLAGGPAPSRGLVAQTEVLPGACMPGELLVQASDTAVVASTLVLGCLFSMMCAQPEGSAVRRKATSQYAAAAVAASGRGMQLRARPPTSSAGGGAAPACLPSYTGGAGGKDSSSGSDNRINDAGVTSPTSGSHNTAAAVKPRPGDRDGGMGTGRDSSDEGRGGSSNDGEGGGDFGVDSGRRSGDADGGEGRDGYGDSDGGGGRSGGGGSGRGGSGGSGDGGGGGRRFGASEADDGRGDVGVGVVIAWCTAALGTAAAAAAILAQKAKLLLLLLAAVPHQDLTVHHSCPTKWNISVPRPLQQQLRQLPLPWGVKDEHEAPLLPPPKRLPAGEPQLQQQQQQRPEQHEGWHTLVEGVTSSRGPGAERFADGAVIAVAAAAAAGAIAAAAAASGGAGPLCLRCRNLNGSGSPRSHSVGVSLSTAATAAEAAGGHWSAFPPLELFDSRGGLPGAATQLKPRPSSAALHTPLQQQVAWRPAGTHRRSSWQEGDSRQAGIRGCDGVDSGSSDGGSILSSSPDCASELCEAEALRPYVRRGLIVGRNGPLSRGAALAALSQLPARQAGGQPRMQQLQGPLGFFHANTGNDSSISSKDSTNSSVDCITTSCAAETQQPRVRSSLVTGVRHSPSGLGQPLSGIEASRHPFVPTGQKSEQPRTQQPRTQQQQQQQQQATRPVPRVYGADNGSGTSGDISSSSTDGVTKRCISGSEAPQSLRRGLILGRSVSFGSGAPFGRNAALSLPGSANQLTEQPRWQQQQQQQVVEQQQGVEHAGARGCDAGSGSGSGSRNGRISSASCVPESYGGGASRSQQGHRGLSVGRDAPSDLETASQQQRRQQQQRRRGQPLQPGGGATAGDTLMPSAAAAVAVELLPTPKPTPTPGPALLVADTADTAAPRRAVPAAVAASSSPFPRAVGVDVSVEAMRGRDRRPPASDGFDAHLRASVGLCEEIAALGLVQRGLEGAHRRADRWLAAGVPLSGAGGSSAAAATVAPI</sequence>
<protein>
    <submittedName>
        <fullName evidence="2">Uncharacterized protein</fullName>
    </submittedName>
</protein>
<feature type="compositionally biased region" description="Low complexity" evidence="1">
    <location>
        <begin position="197"/>
        <end position="213"/>
    </location>
</feature>
<evidence type="ECO:0000313" key="2">
    <source>
        <dbReference type="EMBL" id="GLC53883.1"/>
    </source>
</evidence>
<feature type="region of interest" description="Disordered" evidence="1">
    <location>
        <begin position="720"/>
        <end position="815"/>
    </location>
</feature>
<feature type="region of interest" description="Disordered" evidence="1">
    <location>
        <begin position="852"/>
        <end position="963"/>
    </location>
</feature>
<comment type="caution">
    <text evidence="2">The sequence shown here is derived from an EMBL/GenBank/DDBJ whole genome shotgun (WGS) entry which is preliminary data.</text>
</comment>
<dbReference type="GO" id="GO:0045944">
    <property type="term" value="P:positive regulation of transcription by RNA polymerase II"/>
    <property type="evidence" value="ECO:0007669"/>
    <property type="project" value="TreeGrafter"/>
</dbReference>
<accession>A0A9W6BKW7</accession>
<gene>
    <name evidence="2" type="primary">PLEST008009</name>
    <name evidence="2" type="ORF">PLESTB_000800000</name>
</gene>
<name>A0A9W6BKW7_9CHLO</name>
<feature type="compositionally biased region" description="Gly residues" evidence="1">
    <location>
        <begin position="273"/>
        <end position="285"/>
    </location>
</feature>
<dbReference type="AlphaFoldDB" id="A0A9W6BKW7"/>
<proteinExistence type="predicted"/>
<dbReference type="PANTHER" id="PTHR46007:SF8">
    <property type="entry name" value="C2H2-TYPE DOMAIN-CONTAINING PROTEIN"/>
    <property type="match status" value="1"/>
</dbReference>
<dbReference type="Proteomes" id="UP001165080">
    <property type="component" value="Unassembled WGS sequence"/>
</dbReference>
<feature type="region of interest" description="Disordered" evidence="1">
    <location>
        <begin position="186"/>
        <end position="346"/>
    </location>
</feature>
<dbReference type="InterPro" id="IPR051647">
    <property type="entry name" value="Mediator_comp_sub12"/>
</dbReference>
<feature type="compositionally biased region" description="Polar residues" evidence="1">
    <location>
        <begin position="235"/>
        <end position="246"/>
    </location>
</feature>
<feature type="compositionally biased region" description="Gly residues" evidence="1">
    <location>
        <begin position="307"/>
        <end position="337"/>
    </location>
</feature>
<evidence type="ECO:0000313" key="3">
    <source>
        <dbReference type="Proteomes" id="UP001165080"/>
    </source>
</evidence>
<keyword evidence="3" id="KW-1185">Reference proteome</keyword>
<feature type="region of interest" description="Disordered" evidence="1">
    <location>
        <begin position="578"/>
        <end position="623"/>
    </location>
</feature>
<dbReference type="PANTHER" id="PTHR46007">
    <property type="entry name" value="MEDIATOR OF RNA POLYMERASE II TRANSCRIPTION SUBUNIT 12"/>
    <property type="match status" value="1"/>
</dbReference>
<feature type="compositionally biased region" description="Low complexity" evidence="1">
    <location>
        <begin position="861"/>
        <end position="873"/>
    </location>
</feature>
<dbReference type="GO" id="GO:0003713">
    <property type="term" value="F:transcription coactivator activity"/>
    <property type="evidence" value="ECO:0007669"/>
    <property type="project" value="TreeGrafter"/>
</dbReference>
<feature type="compositionally biased region" description="Low complexity" evidence="1">
    <location>
        <begin position="792"/>
        <end position="806"/>
    </location>
</feature>
<dbReference type="GO" id="GO:0016592">
    <property type="term" value="C:mediator complex"/>
    <property type="evidence" value="ECO:0007669"/>
    <property type="project" value="TreeGrafter"/>
</dbReference>